<organism evidence="2 3">
    <name type="scientific">Rossellomorea oryzaecorticis</name>
    <dbReference type="NCBI Taxonomy" id="1396505"/>
    <lineage>
        <taxon>Bacteria</taxon>
        <taxon>Bacillati</taxon>
        <taxon>Bacillota</taxon>
        <taxon>Bacilli</taxon>
        <taxon>Bacillales</taxon>
        <taxon>Bacillaceae</taxon>
        <taxon>Rossellomorea</taxon>
    </lineage>
</organism>
<dbReference type="EMBL" id="JBJOSA010000007">
    <property type="protein sequence ID" value="MFL8937182.1"/>
    <property type="molecule type" value="Genomic_DNA"/>
</dbReference>
<dbReference type="Proteomes" id="UP001628668">
    <property type="component" value="Unassembled WGS sequence"/>
</dbReference>
<evidence type="ECO:0000313" key="2">
    <source>
        <dbReference type="EMBL" id="MFL8937182.1"/>
    </source>
</evidence>
<gene>
    <name evidence="2" type="ORF">ACKA06_10315</name>
</gene>
<sequence length="95" mass="10690">MSYNIRWGLSAFLVVLSILMFQKGLQLSDLGTDVDGEGIGVHFLLFEINDSVHERNIPSYAFGFYISSIITALSAMLLNMNSFVRLFGRLKKKVI</sequence>
<accession>A0ABW8VPA7</accession>
<evidence type="ECO:0000256" key="1">
    <source>
        <dbReference type="SAM" id="Phobius"/>
    </source>
</evidence>
<protein>
    <submittedName>
        <fullName evidence="2">Uncharacterized protein</fullName>
    </submittedName>
</protein>
<keyword evidence="3" id="KW-1185">Reference proteome</keyword>
<keyword evidence="1" id="KW-0472">Membrane</keyword>
<proteinExistence type="predicted"/>
<keyword evidence="1" id="KW-0812">Transmembrane</keyword>
<evidence type="ECO:0000313" key="3">
    <source>
        <dbReference type="Proteomes" id="UP001628668"/>
    </source>
</evidence>
<comment type="caution">
    <text evidence="2">The sequence shown here is derived from an EMBL/GenBank/DDBJ whole genome shotgun (WGS) entry which is preliminary data.</text>
</comment>
<name>A0ABW8VPA7_9BACI</name>
<reference evidence="2 3" key="1">
    <citation type="submission" date="2024-12" db="EMBL/GenBank/DDBJ databases">
        <authorList>
            <person name="Li X."/>
            <person name="Zhang D."/>
        </authorList>
    </citation>
    <scope>NUCLEOTIDE SEQUENCE [LARGE SCALE GENOMIC DNA]</scope>
    <source>
        <strain evidence="2 3">JCM19602</strain>
    </source>
</reference>
<feature type="transmembrane region" description="Helical" evidence="1">
    <location>
        <begin position="62"/>
        <end position="84"/>
    </location>
</feature>
<dbReference type="RefSeq" id="WP_411159559.1">
    <property type="nucleotide sequence ID" value="NZ_JBJOSA010000007.1"/>
</dbReference>
<keyword evidence="1" id="KW-1133">Transmembrane helix</keyword>